<proteinExistence type="predicted"/>
<feature type="region of interest" description="Disordered" evidence="1">
    <location>
        <begin position="1"/>
        <end position="22"/>
    </location>
</feature>
<feature type="compositionally biased region" description="Basic and acidic residues" evidence="1">
    <location>
        <begin position="317"/>
        <end position="333"/>
    </location>
</feature>
<dbReference type="EMBL" id="CAUYUJ010018604">
    <property type="protein sequence ID" value="CAK0884916.1"/>
    <property type="molecule type" value="Genomic_DNA"/>
</dbReference>
<evidence type="ECO:0008006" key="4">
    <source>
        <dbReference type="Google" id="ProtNLM"/>
    </source>
</evidence>
<evidence type="ECO:0000256" key="1">
    <source>
        <dbReference type="SAM" id="MobiDB-lite"/>
    </source>
</evidence>
<keyword evidence="3" id="KW-1185">Reference proteome</keyword>
<comment type="caution">
    <text evidence="2">The sequence shown here is derived from an EMBL/GenBank/DDBJ whole genome shotgun (WGS) entry which is preliminary data.</text>
</comment>
<organism evidence="2 3">
    <name type="scientific">Prorocentrum cordatum</name>
    <dbReference type="NCBI Taxonomy" id="2364126"/>
    <lineage>
        <taxon>Eukaryota</taxon>
        <taxon>Sar</taxon>
        <taxon>Alveolata</taxon>
        <taxon>Dinophyceae</taxon>
        <taxon>Prorocentrales</taxon>
        <taxon>Prorocentraceae</taxon>
        <taxon>Prorocentrum</taxon>
    </lineage>
</organism>
<feature type="compositionally biased region" description="Basic and acidic residues" evidence="1">
    <location>
        <begin position="205"/>
        <end position="227"/>
    </location>
</feature>
<reference evidence="2" key="1">
    <citation type="submission" date="2023-10" db="EMBL/GenBank/DDBJ databases">
        <authorList>
            <person name="Chen Y."/>
            <person name="Shah S."/>
            <person name="Dougan E. K."/>
            <person name="Thang M."/>
            <person name="Chan C."/>
        </authorList>
    </citation>
    <scope>NUCLEOTIDE SEQUENCE [LARGE SCALE GENOMIC DNA]</scope>
</reference>
<accession>A0ABN9WI10</accession>
<feature type="region of interest" description="Disordered" evidence="1">
    <location>
        <begin position="83"/>
        <end position="264"/>
    </location>
</feature>
<feature type="compositionally biased region" description="Low complexity" evidence="1">
    <location>
        <begin position="133"/>
        <end position="148"/>
    </location>
</feature>
<sequence>MRALRSAQAENAEYRRQQEVEDQQAVLQNCVSEGVMQAFGMPPPTLAPTPAPVQQAPTMMPGAGSYSSGAASMLPFMSGFMQMTQGGNAQHRGAGAPGQQPAHDGRKHDKRRHRSRSRSKKNKKKSRKRRRSTSSSSSSSSSTSGSDSSPDRKQARCPEAMGLMFEQWRNFMMQRASGAPEREEEGSEKKDKKKEDKKDKKKDKKDKEKDKKDKEKDKKDKEKDKKEKKDKKGSRQEPAPAAAAPKGRMLVAPDLSSAPGEAETEAMKKVLLACSLDNDVSEFENVAALTAHVVSSMSVSQLDKVLEANGFTGSKPNTKEKKVNALIDHARGT</sequence>
<evidence type="ECO:0000313" key="3">
    <source>
        <dbReference type="Proteomes" id="UP001189429"/>
    </source>
</evidence>
<name>A0ABN9WI10_9DINO</name>
<protein>
    <recommendedName>
        <fullName evidence="4">DEK C-terminal domain-containing protein</fullName>
    </recommendedName>
</protein>
<gene>
    <name evidence="2" type="ORF">PCOR1329_LOCUS66680</name>
</gene>
<feature type="region of interest" description="Disordered" evidence="1">
    <location>
        <begin position="311"/>
        <end position="333"/>
    </location>
</feature>
<feature type="compositionally biased region" description="Basic and acidic residues" evidence="1">
    <location>
        <begin position="187"/>
        <end position="198"/>
    </location>
</feature>
<evidence type="ECO:0000313" key="2">
    <source>
        <dbReference type="EMBL" id="CAK0884916.1"/>
    </source>
</evidence>
<feature type="compositionally biased region" description="Basic residues" evidence="1">
    <location>
        <begin position="108"/>
        <end position="132"/>
    </location>
</feature>
<dbReference type="Proteomes" id="UP001189429">
    <property type="component" value="Unassembled WGS sequence"/>
</dbReference>